<dbReference type="Pfam" id="PF01326">
    <property type="entry name" value="PPDK_N"/>
    <property type="match status" value="1"/>
</dbReference>
<evidence type="ECO:0000313" key="13">
    <source>
        <dbReference type="Proteomes" id="UP000694257"/>
    </source>
</evidence>
<keyword evidence="7" id="KW-0418">Kinase</keyword>
<feature type="domain" description="Pyruvate phosphate dikinase AMP/ATP-binding" evidence="11">
    <location>
        <begin position="20"/>
        <end position="324"/>
    </location>
</feature>
<evidence type="ECO:0000259" key="11">
    <source>
        <dbReference type="Pfam" id="PF01326"/>
    </source>
</evidence>
<protein>
    <recommendedName>
        <fullName evidence="3">Phosphoenolpyruvate synthase</fullName>
    </recommendedName>
</protein>
<evidence type="ECO:0000256" key="7">
    <source>
        <dbReference type="ARBA" id="ARBA00022777"/>
    </source>
</evidence>
<evidence type="ECO:0000256" key="3">
    <source>
        <dbReference type="ARBA" id="ARBA00021623"/>
    </source>
</evidence>
<evidence type="ECO:0000259" key="10">
    <source>
        <dbReference type="Pfam" id="PF00391"/>
    </source>
</evidence>
<comment type="cofactor">
    <cofactor evidence="1">
        <name>Mg(2+)</name>
        <dbReference type="ChEBI" id="CHEBI:18420"/>
    </cofactor>
</comment>
<evidence type="ECO:0000256" key="8">
    <source>
        <dbReference type="ARBA" id="ARBA00022840"/>
    </source>
</evidence>
<dbReference type="Pfam" id="PF00391">
    <property type="entry name" value="PEP-utilizers"/>
    <property type="match status" value="1"/>
</dbReference>
<accession>A0ABX8RP51</accession>
<name>A0ABX8RP51_NOCIO</name>
<keyword evidence="13" id="KW-1185">Reference proteome</keyword>
<gene>
    <name evidence="12" type="ORF">KV110_27145</name>
</gene>
<dbReference type="Proteomes" id="UP000694257">
    <property type="component" value="Chromosome"/>
</dbReference>
<keyword evidence="4" id="KW-0808">Transferase</keyword>
<dbReference type="PANTHER" id="PTHR43030">
    <property type="entry name" value="PHOSPHOENOLPYRUVATE SYNTHASE"/>
    <property type="match status" value="1"/>
</dbReference>
<dbReference type="EMBL" id="CP078145">
    <property type="protein sequence ID" value="QXN89206.1"/>
    <property type="molecule type" value="Genomic_DNA"/>
</dbReference>
<sequence length="872" mass="93936">MITSADPLVLPLADSAATLELVGGKGASLARLAAAKLPVPPGFHVTTAAYRQFVRGAGLHERILDSAAMADPDRPATVDTVADEIAAWFAEQPVPEDISAALRSAYAELGPDVAVAVRSSATAEDLPEMSFAGQQETYLNIRGADDVVAAVKRCWASLWTARAIGYRARQGVAADDVNLAVVVQELVPADAAGVLFTADPVTGARDQVLINAAWGLGEAIVSGNVTPDTILVAKADAAIVRQEISDKQVMTVRTATGTHEEPVPAAKRHQPVLGPDQAAELSRIAIRIEELYGTPMDIEWAMHGTSLFIVQARPITALPDPPEHRQPVEWELPDPHGKYMRASVMELLPDPLSPLFATLGIPALARATVDRYHDLGLPYFDDPLAVINGYGYYDVDYTPGLLGRMALAQPRFLASTLPRALRTSPQRWRTAHERYAELTARWQATDPVAATAAELLDGVRAIVDEAARYYLTLQSGVLPAAYISEAMFTAVYKSMRRHNDPPALTFLLGFDSKPVRAEKSLYDLARWLREHPKLADRIETLSGADVLELLRGEDNSADEEALAEFRSRFTQHLTAYGNTVYDLDFAKPLPAENPAPMLQTLAFFRTDNAPDPYARQRTAKTAREQAARDLAARRLGVRRGLALRLLRWAQTMAPLREDALADVGLGWPAVRTLLHELGRRLVATEAITAIDEVFLLQLDELEEAVRALDSGRGPADSRAVVAEREATWRAQQKVAPPPVLPVSGGSKLLGIDFGKLMPSHAQQDSAVVKGVPGSPGRITAPARIIHGPSEFDRMRPGDVLVAKITTPAWTPLFALAAAVVTDVGGSLSHSSIVAREYHIPAVLGTGVATERLRDGAPVTVDGDAGTVTPATA</sequence>
<dbReference type="RefSeq" id="WP_218470084.1">
    <property type="nucleotide sequence ID" value="NZ_BAABJN010000003.1"/>
</dbReference>
<feature type="domain" description="PEP-utilising enzyme mobile" evidence="10">
    <location>
        <begin position="795"/>
        <end position="865"/>
    </location>
</feature>
<dbReference type="InterPro" id="IPR006319">
    <property type="entry name" value="PEP_synth"/>
</dbReference>
<evidence type="ECO:0000256" key="1">
    <source>
        <dbReference type="ARBA" id="ARBA00001946"/>
    </source>
</evidence>
<evidence type="ECO:0000256" key="6">
    <source>
        <dbReference type="ARBA" id="ARBA00022741"/>
    </source>
</evidence>
<dbReference type="PANTHER" id="PTHR43030:SF1">
    <property type="entry name" value="PHOSPHOENOLPYRUVATE SYNTHASE"/>
    <property type="match status" value="1"/>
</dbReference>
<keyword evidence="9" id="KW-0460">Magnesium</keyword>
<keyword evidence="5" id="KW-0479">Metal-binding</keyword>
<dbReference type="InterPro" id="IPR002192">
    <property type="entry name" value="PPDK_AMP/ATP-bd"/>
</dbReference>
<evidence type="ECO:0000256" key="9">
    <source>
        <dbReference type="ARBA" id="ARBA00022842"/>
    </source>
</evidence>
<evidence type="ECO:0000256" key="4">
    <source>
        <dbReference type="ARBA" id="ARBA00022679"/>
    </source>
</evidence>
<reference evidence="12 13" key="1">
    <citation type="submission" date="2021-07" db="EMBL/GenBank/DDBJ databases">
        <title>Whole Genome Sequence of Nocardia Iowensis.</title>
        <authorList>
            <person name="Lamm A."/>
            <person name="Collins-Fairclough A.M."/>
            <person name="Bunk B."/>
            <person name="Sproer C."/>
        </authorList>
    </citation>
    <scope>NUCLEOTIDE SEQUENCE [LARGE SCALE GENOMIC DNA]</scope>
    <source>
        <strain evidence="12 13">NRRL 5646</strain>
    </source>
</reference>
<dbReference type="InterPro" id="IPR008279">
    <property type="entry name" value="PEP-util_enz_mobile_dom"/>
</dbReference>
<keyword evidence="8" id="KW-0067">ATP-binding</keyword>
<organism evidence="12 13">
    <name type="scientific">Nocardia iowensis</name>
    <dbReference type="NCBI Taxonomy" id="204891"/>
    <lineage>
        <taxon>Bacteria</taxon>
        <taxon>Bacillati</taxon>
        <taxon>Actinomycetota</taxon>
        <taxon>Actinomycetes</taxon>
        <taxon>Mycobacteriales</taxon>
        <taxon>Nocardiaceae</taxon>
        <taxon>Nocardia</taxon>
    </lineage>
</organism>
<evidence type="ECO:0000313" key="12">
    <source>
        <dbReference type="EMBL" id="QXN89206.1"/>
    </source>
</evidence>
<evidence type="ECO:0000256" key="2">
    <source>
        <dbReference type="ARBA" id="ARBA00007837"/>
    </source>
</evidence>
<evidence type="ECO:0000256" key="5">
    <source>
        <dbReference type="ARBA" id="ARBA00022723"/>
    </source>
</evidence>
<keyword evidence="6" id="KW-0547">Nucleotide-binding</keyword>
<proteinExistence type="inferred from homology"/>
<comment type="similarity">
    <text evidence="2">Belongs to the PEP-utilizing enzyme family.</text>
</comment>